<sequence>MCIVIVTTAHPDYPLILANNRDEYLHRPTLAADWWDSPNQHVLGGRDNFRPEHGTWLGITKQGRLACLTNFKEPTMEFVQGRRSRGAVVNHFLKTSSSSAQTTEEVAEALIEEGVDGIGGFSLLFGQLRNPKRSDEKSGFPGLAIVSNRSQNVHDVKWLCKEPQETHALSNSHYGDRSWPKVVHAEQMVQDGIKESYESKEDEDALIDRLLNIVSTDTLPRQKVGEQWDIYLNQLRNSVFVPAIGTDKLAKEKDADQVRAASGTPNGTAVVNPNTGVYGTQKQTVVLVDRQGKVTYLERTLFDNDGKPLARGKGDRKFEFDIEGW</sequence>
<evidence type="ECO:0000313" key="1">
    <source>
        <dbReference type="EMBL" id="KAF2431192.1"/>
    </source>
</evidence>
<dbReference type="InterPro" id="IPR008551">
    <property type="entry name" value="TANGO2"/>
</dbReference>
<keyword evidence="2" id="KW-1185">Reference proteome</keyword>
<dbReference type="GO" id="GO:0009306">
    <property type="term" value="P:protein secretion"/>
    <property type="evidence" value="ECO:0007669"/>
    <property type="project" value="TreeGrafter"/>
</dbReference>
<name>A0A9P4NT70_9PEZI</name>
<dbReference type="Pfam" id="PF05742">
    <property type="entry name" value="TANGO2"/>
    <property type="match status" value="1"/>
</dbReference>
<proteinExistence type="predicted"/>
<dbReference type="PANTHER" id="PTHR17985:SF8">
    <property type="entry name" value="TRANSPORT AND GOLGI ORGANIZATION PROTEIN 2 HOMOLOG"/>
    <property type="match status" value="1"/>
</dbReference>
<protein>
    <submittedName>
        <fullName evidence="1">DUF833-domain-containing protein</fullName>
    </submittedName>
</protein>
<evidence type="ECO:0000313" key="2">
    <source>
        <dbReference type="Proteomes" id="UP000800235"/>
    </source>
</evidence>
<dbReference type="PANTHER" id="PTHR17985">
    <property type="entry name" value="SER/THR-RICH PROTEIN T10 IN DGCR REGION"/>
    <property type="match status" value="1"/>
</dbReference>
<reference evidence="1" key="1">
    <citation type="journal article" date="2020" name="Stud. Mycol.">
        <title>101 Dothideomycetes genomes: a test case for predicting lifestyles and emergence of pathogens.</title>
        <authorList>
            <person name="Haridas S."/>
            <person name="Albert R."/>
            <person name="Binder M."/>
            <person name="Bloem J."/>
            <person name="Labutti K."/>
            <person name="Salamov A."/>
            <person name="Andreopoulos B."/>
            <person name="Baker S."/>
            <person name="Barry K."/>
            <person name="Bills G."/>
            <person name="Bluhm B."/>
            <person name="Cannon C."/>
            <person name="Castanera R."/>
            <person name="Culley D."/>
            <person name="Daum C."/>
            <person name="Ezra D."/>
            <person name="Gonzalez J."/>
            <person name="Henrissat B."/>
            <person name="Kuo A."/>
            <person name="Liang C."/>
            <person name="Lipzen A."/>
            <person name="Lutzoni F."/>
            <person name="Magnuson J."/>
            <person name="Mondo S."/>
            <person name="Nolan M."/>
            <person name="Ohm R."/>
            <person name="Pangilinan J."/>
            <person name="Park H.-J."/>
            <person name="Ramirez L."/>
            <person name="Alfaro M."/>
            <person name="Sun H."/>
            <person name="Tritt A."/>
            <person name="Yoshinaga Y."/>
            <person name="Zwiers L.-H."/>
            <person name="Turgeon B."/>
            <person name="Goodwin S."/>
            <person name="Spatafora J."/>
            <person name="Crous P."/>
            <person name="Grigoriev I."/>
        </authorList>
    </citation>
    <scope>NUCLEOTIDE SEQUENCE</scope>
    <source>
        <strain evidence="1">CBS 130266</strain>
    </source>
</reference>
<dbReference type="GO" id="GO:0005794">
    <property type="term" value="C:Golgi apparatus"/>
    <property type="evidence" value="ECO:0007669"/>
    <property type="project" value="TreeGrafter"/>
</dbReference>
<accession>A0A9P4NT70</accession>
<comment type="caution">
    <text evidence="1">The sequence shown here is derived from an EMBL/GenBank/DDBJ whole genome shotgun (WGS) entry which is preliminary data.</text>
</comment>
<dbReference type="OrthoDB" id="191601at2759"/>
<gene>
    <name evidence="1" type="ORF">EJ08DRAFT_713220</name>
</gene>
<organism evidence="1 2">
    <name type="scientific">Tothia fuscella</name>
    <dbReference type="NCBI Taxonomy" id="1048955"/>
    <lineage>
        <taxon>Eukaryota</taxon>
        <taxon>Fungi</taxon>
        <taxon>Dikarya</taxon>
        <taxon>Ascomycota</taxon>
        <taxon>Pezizomycotina</taxon>
        <taxon>Dothideomycetes</taxon>
        <taxon>Pleosporomycetidae</taxon>
        <taxon>Venturiales</taxon>
        <taxon>Cylindrosympodiaceae</taxon>
        <taxon>Tothia</taxon>
    </lineage>
</organism>
<dbReference type="EMBL" id="MU007033">
    <property type="protein sequence ID" value="KAF2431192.1"/>
    <property type="molecule type" value="Genomic_DNA"/>
</dbReference>
<dbReference type="GO" id="GO:0007030">
    <property type="term" value="P:Golgi organization"/>
    <property type="evidence" value="ECO:0007669"/>
    <property type="project" value="TreeGrafter"/>
</dbReference>
<dbReference type="Proteomes" id="UP000800235">
    <property type="component" value="Unassembled WGS sequence"/>
</dbReference>
<dbReference type="AlphaFoldDB" id="A0A9P4NT70"/>